<sequence length="438" mass="47802">MLLATLGDLKHSHDVLTLGSRATLGLLGACVAIFLCFRGVPASLTRLNKRSFDIATTAGFALLHLAIFLPLIVAHVPLHADVPAYYLPQAREVLNGKIPYIDFHSSYGPLHSYLDATALRIWNNGYALLLLVIICDVAAFPIWLTALRRWLPEDRTRCVALMVMTQPLLLWNIAADGRNDAIIFLLLGTAVALVARSDFFSGMAATAPLVVVKFLPIILIPQIFAAARRRWVWICGGLLLPVIAYGALMAKHADILQSLKTEGALATAGGAPYAFTALTGLAVPPAVSSIILAAAYAFALLWLTRSSLRATDDREKMRVLLCGIIALQLVLLFFSKKSYPVYLLPASFPLAAYILDSFRRGRRIAPLVYALLLIFSMIQSSLWYGPMALESATGLHADLMTGSPLAAFEFLVMVLPAACYLYLLVTILRDLPRQPEMA</sequence>
<evidence type="ECO:0000313" key="3">
    <source>
        <dbReference type="Proteomes" id="UP000182427"/>
    </source>
</evidence>
<dbReference type="RefSeq" id="WP_083346614.1">
    <property type="nucleotide sequence ID" value="NZ_LT629690.1"/>
</dbReference>
<evidence type="ECO:0000313" key="2">
    <source>
        <dbReference type="EMBL" id="SDF98666.1"/>
    </source>
</evidence>
<gene>
    <name evidence="2" type="ORF">SAMN05444167_3894</name>
</gene>
<dbReference type="Proteomes" id="UP000182427">
    <property type="component" value="Chromosome I"/>
</dbReference>
<evidence type="ECO:0000256" key="1">
    <source>
        <dbReference type="SAM" id="Phobius"/>
    </source>
</evidence>
<reference evidence="3" key="1">
    <citation type="submission" date="2016-10" db="EMBL/GenBank/DDBJ databases">
        <authorList>
            <person name="Varghese N."/>
            <person name="Submissions S."/>
        </authorList>
    </citation>
    <scope>NUCLEOTIDE SEQUENCE [LARGE SCALE GENOMIC DNA]</scope>
    <source>
        <strain evidence="3">GAS232</strain>
    </source>
</reference>
<feature type="transmembrane region" description="Helical" evidence="1">
    <location>
        <begin position="316"/>
        <end position="333"/>
    </location>
</feature>
<feature type="transmembrane region" description="Helical" evidence="1">
    <location>
        <begin position="231"/>
        <end position="250"/>
    </location>
</feature>
<dbReference type="AlphaFoldDB" id="A0A1G7QJI4"/>
<feature type="transmembrane region" description="Helical" evidence="1">
    <location>
        <begin position="20"/>
        <end position="40"/>
    </location>
</feature>
<feature type="transmembrane region" description="Helical" evidence="1">
    <location>
        <begin position="339"/>
        <end position="355"/>
    </location>
</feature>
<protein>
    <recommendedName>
        <fullName evidence="4">DUF2029 domain-containing protein</fullName>
    </recommendedName>
</protein>
<proteinExistence type="predicted"/>
<feature type="transmembrane region" description="Helical" evidence="1">
    <location>
        <begin position="126"/>
        <end position="146"/>
    </location>
</feature>
<organism evidence="2 3">
    <name type="scientific">Terriglobus roseus</name>
    <dbReference type="NCBI Taxonomy" id="392734"/>
    <lineage>
        <taxon>Bacteria</taxon>
        <taxon>Pseudomonadati</taxon>
        <taxon>Acidobacteriota</taxon>
        <taxon>Terriglobia</taxon>
        <taxon>Terriglobales</taxon>
        <taxon>Acidobacteriaceae</taxon>
        <taxon>Terriglobus</taxon>
    </lineage>
</organism>
<evidence type="ECO:0008006" key="4">
    <source>
        <dbReference type="Google" id="ProtNLM"/>
    </source>
</evidence>
<feature type="transmembrane region" description="Helical" evidence="1">
    <location>
        <begin position="286"/>
        <end position="304"/>
    </location>
</feature>
<accession>A0A1G7QJI4</accession>
<feature type="transmembrane region" description="Helical" evidence="1">
    <location>
        <begin position="206"/>
        <end position="225"/>
    </location>
</feature>
<keyword evidence="1" id="KW-0812">Transmembrane</keyword>
<feature type="transmembrane region" description="Helical" evidence="1">
    <location>
        <begin position="367"/>
        <end position="385"/>
    </location>
</feature>
<dbReference type="EMBL" id="LT629690">
    <property type="protein sequence ID" value="SDF98666.1"/>
    <property type="molecule type" value="Genomic_DNA"/>
</dbReference>
<name>A0A1G7QJI4_9BACT</name>
<keyword evidence="1" id="KW-1133">Transmembrane helix</keyword>
<feature type="transmembrane region" description="Helical" evidence="1">
    <location>
        <begin position="405"/>
        <end position="428"/>
    </location>
</feature>
<keyword evidence="3" id="KW-1185">Reference proteome</keyword>
<feature type="transmembrane region" description="Helical" evidence="1">
    <location>
        <begin position="181"/>
        <end position="199"/>
    </location>
</feature>
<dbReference type="OrthoDB" id="104233at2"/>
<feature type="transmembrane region" description="Helical" evidence="1">
    <location>
        <begin position="52"/>
        <end position="73"/>
    </location>
</feature>
<keyword evidence="1" id="KW-0472">Membrane</keyword>